<reference evidence="5 6" key="1">
    <citation type="submission" date="2014-06" db="EMBL/GenBank/DDBJ databases">
        <authorList>
            <person name="Swart Estienne"/>
        </authorList>
    </citation>
    <scope>NUCLEOTIDE SEQUENCE [LARGE SCALE GENOMIC DNA]</scope>
    <source>
        <strain evidence="5 6">130c</strain>
    </source>
</reference>
<dbReference type="InterPro" id="IPR025252">
    <property type="entry name" value="DUF4200"/>
</dbReference>
<evidence type="ECO:0000313" key="6">
    <source>
        <dbReference type="Proteomes" id="UP000039865"/>
    </source>
</evidence>
<feature type="domain" description="DUF4200" evidence="4">
    <location>
        <begin position="109"/>
        <end position="224"/>
    </location>
</feature>
<accession>A0A078AT89</accession>
<evidence type="ECO:0000313" key="5">
    <source>
        <dbReference type="EMBL" id="CDW85409.1"/>
    </source>
</evidence>
<dbReference type="OMA" id="HSKPPSG"/>
<feature type="compositionally biased region" description="Polar residues" evidence="3">
    <location>
        <begin position="253"/>
        <end position="267"/>
    </location>
</feature>
<dbReference type="PANTHER" id="PTHR21683">
    <property type="entry name" value="COILED-COIL DOMAIN-CONTAINING PROTEIN 42 LIKE-2-LIKE-RELATED"/>
    <property type="match status" value="1"/>
</dbReference>
<dbReference type="GO" id="GO:0005856">
    <property type="term" value="C:cytoskeleton"/>
    <property type="evidence" value="ECO:0007669"/>
    <property type="project" value="UniProtKB-ARBA"/>
</dbReference>
<organism evidence="5 6">
    <name type="scientific">Stylonychia lemnae</name>
    <name type="common">Ciliate</name>
    <dbReference type="NCBI Taxonomy" id="5949"/>
    <lineage>
        <taxon>Eukaryota</taxon>
        <taxon>Sar</taxon>
        <taxon>Alveolata</taxon>
        <taxon>Ciliophora</taxon>
        <taxon>Intramacronucleata</taxon>
        <taxon>Spirotrichea</taxon>
        <taxon>Stichotrichia</taxon>
        <taxon>Sporadotrichida</taxon>
        <taxon>Oxytrichidae</taxon>
        <taxon>Stylonychinae</taxon>
        <taxon>Stylonychia</taxon>
    </lineage>
</organism>
<dbReference type="OrthoDB" id="298534at2759"/>
<dbReference type="PANTHER" id="PTHR21683:SF3">
    <property type="entry name" value="CILIA AND FLAGELLA ASSOCIATED PROTEIN 100"/>
    <property type="match status" value="1"/>
</dbReference>
<name>A0A078AT89_STYLE</name>
<feature type="region of interest" description="Disordered" evidence="3">
    <location>
        <begin position="473"/>
        <end position="502"/>
    </location>
</feature>
<feature type="region of interest" description="Disordered" evidence="3">
    <location>
        <begin position="1"/>
        <end position="23"/>
    </location>
</feature>
<feature type="coiled-coil region" evidence="2">
    <location>
        <begin position="339"/>
        <end position="398"/>
    </location>
</feature>
<evidence type="ECO:0000256" key="3">
    <source>
        <dbReference type="SAM" id="MobiDB-lite"/>
    </source>
</evidence>
<dbReference type="InterPro" id="IPR051147">
    <property type="entry name" value="CFAP_domain-containing"/>
</dbReference>
<evidence type="ECO:0000256" key="1">
    <source>
        <dbReference type="ARBA" id="ARBA00023054"/>
    </source>
</evidence>
<proteinExistence type="predicted"/>
<dbReference type="InParanoid" id="A0A078AT89"/>
<keyword evidence="6" id="KW-1185">Reference proteome</keyword>
<evidence type="ECO:0000256" key="2">
    <source>
        <dbReference type="SAM" id="Coils"/>
    </source>
</evidence>
<dbReference type="Proteomes" id="UP000039865">
    <property type="component" value="Unassembled WGS sequence"/>
</dbReference>
<keyword evidence="1 2" id="KW-0175">Coiled coil</keyword>
<feature type="region of interest" description="Disordered" evidence="3">
    <location>
        <begin position="232"/>
        <end position="295"/>
    </location>
</feature>
<evidence type="ECO:0000259" key="4">
    <source>
        <dbReference type="Pfam" id="PF13863"/>
    </source>
</evidence>
<feature type="compositionally biased region" description="Basic and acidic residues" evidence="3">
    <location>
        <begin position="476"/>
        <end position="502"/>
    </location>
</feature>
<dbReference type="AlphaFoldDB" id="A0A078AT89"/>
<gene>
    <name evidence="5" type="primary">Contig12874.g13739</name>
    <name evidence="5" type="ORF">STYLEM_14484</name>
</gene>
<sequence>MNRSGYDGGYDDGDVDNPFRIPPDEKIFSFKEEEKERKIEERDKNKSMKIWEKNRPTREGCLRKIGETDIEPSALAINPKVQKKINVGEAAGFTIPIERPKNKENRYKLIEKKREMFLVQQMLETKQREIQRLEDHAFMREDGLNCSEKMLAQDTNSFIAFFNDIKEKTQAANKEYENLKFKKAQKTQELRQINDEQTILVSGINKNLESLSIFYDYKIFLDSLAGKEIQDEMERRKQARKRRREEQERNEQFGQSQGRGFNNGKAQQSKDGKGKKIGGVGASNTAMKNDESEVQIPPKLREVIEESDDEYPIHFDEPDELLEIFSTLEEKNLFLIQQGQEAEQQLETKKHEFEKLKSEFNSEIGVLKGSKTEIKSRIVKTDAEKNNLENTSQDQQNRALDPHIYTKVEGQVKDLYQLGFAEKAEGKMGNASVIQLLNEVEKLIDGFLLDFQISENIDKETVQAESTKIKKAQRVQNREETKARELQQQEEKRRLKQEEKDKKQFIRLGRPIMNRSDKPVVTRVKEVKKVLTDEQIDLKKYLEV</sequence>
<dbReference type="EMBL" id="CCKQ01013710">
    <property type="protein sequence ID" value="CDW85409.1"/>
    <property type="molecule type" value="Genomic_DNA"/>
</dbReference>
<dbReference type="Pfam" id="PF13863">
    <property type="entry name" value="DUF4200"/>
    <property type="match status" value="1"/>
</dbReference>
<protein>
    <recommendedName>
        <fullName evidence="4">DUF4200 domain-containing protein</fullName>
    </recommendedName>
</protein>